<keyword evidence="1" id="KW-0732">Signal</keyword>
<dbReference type="AlphaFoldDB" id="A0A804P199"/>
<dbReference type="Pfam" id="PF14368">
    <property type="entry name" value="LTP_2"/>
    <property type="match status" value="1"/>
</dbReference>
<dbReference type="InterPro" id="IPR036312">
    <property type="entry name" value="Bifun_inhib/LTP/seed_sf"/>
</dbReference>
<organism evidence="3 4">
    <name type="scientific">Zea mays</name>
    <name type="common">Maize</name>
    <dbReference type="NCBI Taxonomy" id="4577"/>
    <lineage>
        <taxon>Eukaryota</taxon>
        <taxon>Viridiplantae</taxon>
        <taxon>Streptophyta</taxon>
        <taxon>Embryophyta</taxon>
        <taxon>Tracheophyta</taxon>
        <taxon>Spermatophyta</taxon>
        <taxon>Magnoliopsida</taxon>
        <taxon>Liliopsida</taxon>
        <taxon>Poales</taxon>
        <taxon>Poaceae</taxon>
        <taxon>PACMAD clade</taxon>
        <taxon>Panicoideae</taxon>
        <taxon>Andropogonodae</taxon>
        <taxon>Andropogoneae</taxon>
        <taxon>Tripsacinae</taxon>
        <taxon>Zea</taxon>
    </lineage>
</organism>
<reference evidence="3" key="2">
    <citation type="submission" date="2019-07" db="EMBL/GenBank/DDBJ databases">
        <authorList>
            <person name="Seetharam A."/>
            <person name="Woodhouse M."/>
            <person name="Cannon E."/>
        </authorList>
    </citation>
    <scope>NUCLEOTIDE SEQUENCE [LARGE SCALE GENOMIC DNA]</scope>
    <source>
        <strain evidence="3">cv. B73</strain>
    </source>
</reference>
<dbReference type="FunCoup" id="A0A804P199">
    <property type="interactions" value="555"/>
</dbReference>
<keyword evidence="4" id="KW-1185">Reference proteome</keyword>
<protein>
    <recommendedName>
        <fullName evidence="2">Bifunctional inhibitor/plant lipid transfer protein/seed storage helical domain-containing protein</fullName>
    </recommendedName>
</protein>
<dbReference type="PANTHER" id="PTHR33286">
    <property type="entry name" value="BIFUNCTIONAL INHIBITOR/LIPID-TRANSFER PROTEIN/SEED STORAGE 2S ALBUMIN SUPERFAMILY PROTEIN"/>
    <property type="match status" value="1"/>
</dbReference>
<feature type="chain" id="PRO_5032818803" description="Bifunctional inhibitor/plant lipid transfer protein/seed storage helical domain-containing protein" evidence="1">
    <location>
        <begin position="26"/>
        <end position="112"/>
    </location>
</feature>
<dbReference type="SUPFAM" id="SSF47699">
    <property type="entry name" value="Bifunctional inhibitor/lipid-transfer protein/seed storage 2S albumin"/>
    <property type="match status" value="1"/>
</dbReference>
<evidence type="ECO:0000313" key="4">
    <source>
        <dbReference type="Proteomes" id="UP000007305"/>
    </source>
</evidence>
<dbReference type="Gramene" id="Zm00001eb201370_T001">
    <property type="protein sequence ID" value="Zm00001eb201370_P001"/>
    <property type="gene ID" value="Zm00001eb201370"/>
</dbReference>
<evidence type="ECO:0000256" key="1">
    <source>
        <dbReference type="SAM" id="SignalP"/>
    </source>
</evidence>
<sequence>MRGENNIVLLLLLLFAVISPNQVIGSACTPEQKAAILNQCEEYIKPGYPLILPSYASVCCDKVRDVPNRDMNCIVDLLTPPEKAKHGVDKIKRLKDLCDNSPHHQTDSSCHC</sequence>
<dbReference type="EnsemblPlants" id="Zm00001eb201370_T001">
    <property type="protein sequence ID" value="Zm00001eb201370_P001"/>
    <property type="gene ID" value="Zm00001eb201370"/>
</dbReference>
<gene>
    <name evidence="3" type="primary">LOC542004</name>
</gene>
<dbReference type="InterPro" id="IPR016140">
    <property type="entry name" value="Bifunc_inhib/LTP/seed_store"/>
</dbReference>
<dbReference type="InParanoid" id="A0A804P199"/>
<proteinExistence type="evidence at protein level"/>
<keyword evidence="5" id="KW-1267">Proteomics identification</keyword>
<name>A0A804P199_MAIZE</name>
<dbReference type="Proteomes" id="UP000007305">
    <property type="component" value="Chromosome 4"/>
</dbReference>
<feature type="domain" description="Bifunctional inhibitor/plant lipid transfer protein/seed storage helical" evidence="2">
    <location>
        <begin position="16"/>
        <end position="101"/>
    </location>
</feature>
<dbReference type="PANTHER" id="PTHR33286:SF53">
    <property type="entry name" value="BIFUNCTIONAL INHIBITOR_PLANT LIPID TRANSFER PROTEIN_SEED STORAGE HELICAL DOMAIN-CONTAINING PROTEIN"/>
    <property type="match status" value="1"/>
</dbReference>
<reference evidence="4" key="1">
    <citation type="journal article" date="2009" name="Science">
        <title>The B73 maize genome: complexity, diversity, and dynamics.</title>
        <authorList>
            <person name="Schnable P.S."/>
            <person name="Ware D."/>
            <person name="Fulton R.S."/>
            <person name="Stein J.C."/>
            <person name="Wei F."/>
            <person name="Pasternak S."/>
            <person name="Liang C."/>
            <person name="Zhang J."/>
            <person name="Fulton L."/>
            <person name="Graves T.A."/>
            <person name="Minx P."/>
            <person name="Reily A.D."/>
            <person name="Courtney L."/>
            <person name="Kruchowski S.S."/>
            <person name="Tomlinson C."/>
            <person name="Strong C."/>
            <person name="Delehaunty K."/>
            <person name="Fronick C."/>
            <person name="Courtney B."/>
            <person name="Rock S.M."/>
            <person name="Belter E."/>
            <person name="Du F."/>
            <person name="Kim K."/>
            <person name="Abbott R.M."/>
            <person name="Cotton M."/>
            <person name="Levy A."/>
            <person name="Marchetto P."/>
            <person name="Ochoa K."/>
            <person name="Jackson S.M."/>
            <person name="Gillam B."/>
            <person name="Chen W."/>
            <person name="Yan L."/>
            <person name="Higginbotham J."/>
            <person name="Cardenas M."/>
            <person name="Waligorski J."/>
            <person name="Applebaum E."/>
            <person name="Phelps L."/>
            <person name="Falcone J."/>
            <person name="Kanchi K."/>
            <person name="Thane T."/>
            <person name="Scimone A."/>
            <person name="Thane N."/>
            <person name="Henke J."/>
            <person name="Wang T."/>
            <person name="Ruppert J."/>
            <person name="Shah N."/>
            <person name="Rotter K."/>
            <person name="Hodges J."/>
            <person name="Ingenthron E."/>
            <person name="Cordes M."/>
            <person name="Kohlberg S."/>
            <person name="Sgro J."/>
            <person name="Delgado B."/>
            <person name="Mead K."/>
            <person name="Chinwalla A."/>
            <person name="Leonard S."/>
            <person name="Crouse K."/>
            <person name="Collura K."/>
            <person name="Kudrna D."/>
            <person name="Currie J."/>
            <person name="He R."/>
            <person name="Angelova A."/>
            <person name="Rajasekar S."/>
            <person name="Mueller T."/>
            <person name="Lomeli R."/>
            <person name="Scara G."/>
            <person name="Ko A."/>
            <person name="Delaney K."/>
            <person name="Wissotski M."/>
            <person name="Lopez G."/>
            <person name="Campos D."/>
            <person name="Braidotti M."/>
            <person name="Ashley E."/>
            <person name="Golser W."/>
            <person name="Kim H."/>
            <person name="Lee S."/>
            <person name="Lin J."/>
            <person name="Dujmic Z."/>
            <person name="Kim W."/>
            <person name="Talag J."/>
            <person name="Zuccolo A."/>
            <person name="Fan C."/>
            <person name="Sebastian A."/>
            <person name="Kramer M."/>
            <person name="Spiegel L."/>
            <person name="Nascimento L."/>
            <person name="Zutavern T."/>
            <person name="Miller B."/>
            <person name="Ambroise C."/>
            <person name="Muller S."/>
            <person name="Spooner W."/>
            <person name="Narechania A."/>
            <person name="Ren L."/>
            <person name="Wei S."/>
            <person name="Kumari S."/>
            <person name="Faga B."/>
            <person name="Levy M.J."/>
            <person name="McMahan L."/>
            <person name="Van Buren P."/>
            <person name="Vaughn M.W."/>
            <person name="Ying K."/>
            <person name="Yeh C.-T."/>
            <person name="Emrich S.J."/>
            <person name="Jia Y."/>
            <person name="Kalyanaraman A."/>
            <person name="Hsia A.-P."/>
            <person name="Barbazuk W.B."/>
            <person name="Baucom R.S."/>
            <person name="Brutnell T.P."/>
            <person name="Carpita N.C."/>
            <person name="Chaparro C."/>
            <person name="Chia J.-M."/>
            <person name="Deragon J.-M."/>
            <person name="Estill J.C."/>
            <person name="Fu Y."/>
            <person name="Jeddeloh J.A."/>
            <person name="Han Y."/>
            <person name="Lee H."/>
            <person name="Li P."/>
            <person name="Lisch D.R."/>
            <person name="Liu S."/>
            <person name="Liu Z."/>
            <person name="Nagel D.H."/>
            <person name="McCann M.C."/>
            <person name="SanMiguel P."/>
            <person name="Myers A.M."/>
            <person name="Nettleton D."/>
            <person name="Nguyen J."/>
            <person name="Penning B.W."/>
            <person name="Ponnala L."/>
            <person name="Schneider K.L."/>
            <person name="Schwartz D.C."/>
            <person name="Sharma A."/>
            <person name="Soderlund C."/>
            <person name="Springer N.M."/>
            <person name="Sun Q."/>
            <person name="Wang H."/>
            <person name="Waterman M."/>
            <person name="Westerman R."/>
            <person name="Wolfgruber T.K."/>
            <person name="Yang L."/>
            <person name="Yu Y."/>
            <person name="Zhang L."/>
            <person name="Zhou S."/>
            <person name="Zhu Q."/>
            <person name="Bennetzen J.L."/>
            <person name="Dawe R.K."/>
            <person name="Jiang J."/>
            <person name="Jiang N."/>
            <person name="Presting G.G."/>
            <person name="Wessler S.R."/>
            <person name="Aluru S."/>
            <person name="Martienssen R.A."/>
            <person name="Clifton S.W."/>
            <person name="McCombie W.R."/>
            <person name="Wing R.A."/>
            <person name="Wilson R.K."/>
        </authorList>
    </citation>
    <scope>NUCLEOTIDE SEQUENCE [LARGE SCALE GENOMIC DNA]</scope>
    <source>
        <strain evidence="4">cv. B73</strain>
    </source>
</reference>
<evidence type="ECO:0000259" key="2">
    <source>
        <dbReference type="Pfam" id="PF14368"/>
    </source>
</evidence>
<reference evidence="3" key="3">
    <citation type="submission" date="2021-05" db="UniProtKB">
        <authorList>
            <consortium name="EnsemblPlants"/>
        </authorList>
    </citation>
    <scope>IDENTIFICATION</scope>
    <source>
        <strain evidence="3">cv. B73</strain>
    </source>
</reference>
<dbReference type="OrthoDB" id="676302at2759"/>
<evidence type="ECO:0000313" key="3">
    <source>
        <dbReference type="EnsemblPlants" id="Zm00001eb201370_P001"/>
    </source>
</evidence>
<dbReference type="PROSITE" id="PS51257">
    <property type="entry name" value="PROKAR_LIPOPROTEIN"/>
    <property type="match status" value="1"/>
</dbReference>
<feature type="signal peptide" evidence="1">
    <location>
        <begin position="1"/>
        <end position="25"/>
    </location>
</feature>
<evidence type="ECO:0007829" key="5">
    <source>
        <dbReference type="PeptideAtlas" id="A0A804P199"/>
    </source>
</evidence>
<accession>A0A804P199</accession>